<keyword evidence="4" id="KW-1185">Reference proteome</keyword>
<keyword evidence="1" id="KW-0863">Zinc-finger</keyword>
<dbReference type="EMBL" id="JARAKH010000071">
    <property type="protein sequence ID" value="KAK8375121.1"/>
    <property type="molecule type" value="Genomic_DNA"/>
</dbReference>
<dbReference type="Proteomes" id="UP001487740">
    <property type="component" value="Unassembled WGS sequence"/>
</dbReference>
<dbReference type="PANTHER" id="PTHR22619">
    <property type="entry name" value="ZINC FINGER SWIM DOMAIN CONTAINING PROTEIN 4, 5, 6"/>
    <property type="match status" value="1"/>
</dbReference>
<dbReference type="Pfam" id="PF25572">
    <property type="entry name" value="TPR_ZSWIM8"/>
    <property type="match status" value="1"/>
</dbReference>
<dbReference type="Pfam" id="PF04434">
    <property type="entry name" value="SWIM"/>
    <property type="match status" value="1"/>
</dbReference>
<dbReference type="InterPro" id="IPR057945">
    <property type="entry name" value="TPR_ZSWIM8"/>
</dbReference>
<feature type="domain" description="SWIM-type" evidence="2">
    <location>
        <begin position="159"/>
        <end position="195"/>
    </location>
</feature>
<dbReference type="GO" id="GO:0008270">
    <property type="term" value="F:zinc ion binding"/>
    <property type="evidence" value="ECO:0007669"/>
    <property type="project" value="UniProtKB-KW"/>
</dbReference>
<dbReference type="GO" id="GO:0031462">
    <property type="term" value="C:Cul2-RING ubiquitin ligase complex"/>
    <property type="evidence" value="ECO:0007669"/>
    <property type="project" value="TreeGrafter"/>
</dbReference>
<keyword evidence="1" id="KW-0479">Metal-binding</keyword>
<evidence type="ECO:0000259" key="2">
    <source>
        <dbReference type="PROSITE" id="PS50966"/>
    </source>
</evidence>
<organism evidence="3 4">
    <name type="scientific">Scylla paramamosain</name>
    <name type="common">Mud crab</name>
    <dbReference type="NCBI Taxonomy" id="85552"/>
    <lineage>
        <taxon>Eukaryota</taxon>
        <taxon>Metazoa</taxon>
        <taxon>Ecdysozoa</taxon>
        <taxon>Arthropoda</taxon>
        <taxon>Crustacea</taxon>
        <taxon>Multicrustacea</taxon>
        <taxon>Malacostraca</taxon>
        <taxon>Eumalacostraca</taxon>
        <taxon>Eucarida</taxon>
        <taxon>Decapoda</taxon>
        <taxon>Pleocyemata</taxon>
        <taxon>Brachyura</taxon>
        <taxon>Eubrachyura</taxon>
        <taxon>Portunoidea</taxon>
        <taxon>Portunidae</taxon>
        <taxon>Portuninae</taxon>
        <taxon>Scylla</taxon>
    </lineage>
</organism>
<dbReference type="AlphaFoldDB" id="A0AAW0SJ39"/>
<dbReference type="PROSITE" id="PS50966">
    <property type="entry name" value="ZF_SWIM"/>
    <property type="match status" value="1"/>
</dbReference>
<proteinExistence type="predicted"/>
<sequence>MFEWEEGDRFSFEDSERFEEDSLCSWISEPESLCNNWRGWKRSEKIASLLYGRARDQDGGVQTLTEMCARTVAAHIPFEVVEQMMPPVPEQLQLLIAFWSFPENEEDIRLYSCLANGNADEFLRGENHYKHKSVHDPLQIGFHLSATVVVSSSGTKGQFNVAVTFDRGRITTCNCTCSANASWCSHVVAVCLHRIHQPSQVKLRAPVSESLSRLQRDQLQKFAQYLISELPQQILPTAQRLIDEILSSQTSDINTVSGAPDPTAGGSANEQMAWWLDESNLHENIHKILVKFCVPSPIVFR</sequence>
<keyword evidence="1" id="KW-0862">Zinc</keyword>
<gene>
    <name evidence="3" type="ORF">O3P69_011332</name>
</gene>
<evidence type="ECO:0000313" key="4">
    <source>
        <dbReference type="Proteomes" id="UP001487740"/>
    </source>
</evidence>
<protein>
    <recommendedName>
        <fullName evidence="2">SWIM-type domain-containing protein</fullName>
    </recommendedName>
</protein>
<dbReference type="PANTHER" id="PTHR22619:SF1">
    <property type="entry name" value="ZINC FINGER SWIM DOMAIN-CONTAINING PROTEIN 8"/>
    <property type="match status" value="1"/>
</dbReference>
<evidence type="ECO:0000313" key="3">
    <source>
        <dbReference type="EMBL" id="KAK8375121.1"/>
    </source>
</evidence>
<accession>A0AAW0SJ39</accession>
<reference evidence="3 4" key="1">
    <citation type="submission" date="2023-03" db="EMBL/GenBank/DDBJ databases">
        <title>High-quality genome of Scylla paramamosain provides insights in environmental adaptation.</title>
        <authorList>
            <person name="Zhang L."/>
        </authorList>
    </citation>
    <scope>NUCLEOTIDE SEQUENCE [LARGE SCALE GENOMIC DNA]</scope>
    <source>
        <strain evidence="3">LZ_2023a</strain>
        <tissue evidence="3">Muscle</tissue>
    </source>
</reference>
<comment type="caution">
    <text evidence="3">The sequence shown here is derived from an EMBL/GenBank/DDBJ whole genome shotgun (WGS) entry which is preliminary data.</text>
</comment>
<dbReference type="InterPro" id="IPR007527">
    <property type="entry name" value="Znf_SWIM"/>
</dbReference>
<dbReference type="EMBL" id="JARAKH010000071">
    <property type="protein sequence ID" value="KAK8375120.1"/>
    <property type="molecule type" value="Genomic_DNA"/>
</dbReference>
<name>A0AAW0SJ39_SCYPA</name>
<evidence type="ECO:0000256" key="1">
    <source>
        <dbReference type="PROSITE-ProRule" id="PRU00325"/>
    </source>
</evidence>